<comment type="similarity">
    <text evidence="1 4">Belongs to the SH3BP5 family.</text>
</comment>
<dbReference type="OMA" id="GRDPPDC"/>
<dbReference type="Proteomes" id="UP000694546">
    <property type="component" value="Chromosome 11"/>
</dbReference>
<feature type="compositionally biased region" description="Gly residues" evidence="6">
    <location>
        <begin position="310"/>
        <end position="321"/>
    </location>
</feature>
<keyword evidence="2 4" id="KW-0344">Guanine-nucleotide releasing factor</keyword>
<dbReference type="GeneTree" id="ENSGT00390000018500"/>
<feature type="region of interest" description="Disordered" evidence="6">
    <location>
        <begin position="302"/>
        <end position="322"/>
    </location>
</feature>
<dbReference type="GO" id="GO:0005737">
    <property type="term" value="C:cytoplasm"/>
    <property type="evidence" value="ECO:0007669"/>
    <property type="project" value="UniProtKB-SubCell"/>
</dbReference>
<reference evidence="7" key="2">
    <citation type="submission" date="2025-09" db="UniProtKB">
        <authorList>
            <consortium name="Ensembl"/>
        </authorList>
    </citation>
    <scope>IDENTIFICATION</scope>
</reference>
<feature type="compositionally biased region" description="Low complexity" evidence="6">
    <location>
        <begin position="368"/>
        <end position="382"/>
    </location>
</feature>
<dbReference type="GO" id="GO:0035556">
    <property type="term" value="P:intracellular signal transduction"/>
    <property type="evidence" value="ECO:0007669"/>
    <property type="project" value="UniProtKB-UniRule"/>
</dbReference>
<reference evidence="7" key="1">
    <citation type="submission" date="2025-08" db="UniProtKB">
        <authorList>
            <consortium name="Ensembl"/>
        </authorList>
    </citation>
    <scope>IDENTIFICATION</scope>
</reference>
<evidence type="ECO:0000256" key="3">
    <source>
        <dbReference type="ARBA" id="ARBA00023054"/>
    </source>
</evidence>
<accession>A0A8C5ARS9</accession>
<dbReference type="PANTHER" id="PTHR19423:SF8">
    <property type="entry name" value="SH3 DOMAIN-BINDING PROTEIN 5-LIKE"/>
    <property type="match status" value="1"/>
</dbReference>
<evidence type="ECO:0000313" key="7">
    <source>
        <dbReference type="Ensembl" id="ENSGMOP00000035977.1"/>
    </source>
</evidence>
<proteinExistence type="inferred from homology"/>
<organism evidence="7 8">
    <name type="scientific">Gadus morhua</name>
    <name type="common">Atlantic cod</name>
    <dbReference type="NCBI Taxonomy" id="8049"/>
    <lineage>
        <taxon>Eukaryota</taxon>
        <taxon>Metazoa</taxon>
        <taxon>Chordata</taxon>
        <taxon>Craniata</taxon>
        <taxon>Vertebrata</taxon>
        <taxon>Euteleostomi</taxon>
        <taxon>Actinopterygii</taxon>
        <taxon>Neopterygii</taxon>
        <taxon>Teleostei</taxon>
        <taxon>Neoteleostei</taxon>
        <taxon>Acanthomorphata</taxon>
        <taxon>Zeiogadaria</taxon>
        <taxon>Gadariae</taxon>
        <taxon>Gadiformes</taxon>
        <taxon>Gadoidei</taxon>
        <taxon>Gadidae</taxon>
        <taxon>Gadus</taxon>
    </lineage>
</organism>
<feature type="region of interest" description="Disordered" evidence="6">
    <location>
        <begin position="364"/>
        <end position="412"/>
    </location>
</feature>
<sequence length="412" mass="44959">HPCLGMEPGGLRESPAGSGASEPGEWSEEVRGGEAEVKTGLGEGEATEESDFKQKEQTPIHYEEELDPRIQDELEQLNEASAEINKLELQLDEARSGYRRILTESARKLNAHSSQLGGAIEKARPYYEARRLAKEAQQETQKAALSYERAVSMHSAAREMVYVAEQGLMADGKNTLDPTWQEMLNHATSKVNEAEEERLRSEREHLGVTHACQLAEARVQSLQKSLKRAIVKSRPYFELKTQFNYILEEHKGRVLQLEHSVSKVKSQYSVALNNLEKISEQIHAQRGRGVAVGGPITACGGRSSPVGAEADGGGGGAGGGSDLLAACREREEERARERAGSDSASVFSLQTIVSDLGKVDSVEHLGEMSDGGSMTDGGSAAGDADREEAPSRTLAKQRQQHFSKQHHRSFSL</sequence>
<dbReference type="AlphaFoldDB" id="A0A8C5ARS9"/>
<feature type="compositionally biased region" description="Basic and acidic residues" evidence="6">
    <location>
        <begin position="50"/>
        <end position="60"/>
    </location>
</feature>
<feature type="coiled-coil region" evidence="5">
    <location>
        <begin position="70"/>
        <end position="104"/>
    </location>
</feature>
<dbReference type="PANTHER" id="PTHR19423">
    <property type="entry name" value="SH3 DOMAIN-BINDING PROTEIN 5"/>
    <property type="match status" value="1"/>
</dbReference>
<keyword evidence="3 4" id="KW-0175">Coiled coil</keyword>
<evidence type="ECO:0000256" key="2">
    <source>
        <dbReference type="ARBA" id="ARBA00022658"/>
    </source>
</evidence>
<evidence type="ECO:0000256" key="4">
    <source>
        <dbReference type="RuleBase" id="RU369054"/>
    </source>
</evidence>
<feature type="compositionally biased region" description="Basic and acidic residues" evidence="6">
    <location>
        <begin position="28"/>
        <end position="37"/>
    </location>
</feature>
<comment type="subcellular location">
    <subcellularLocation>
        <location evidence="4">Cytoplasm</location>
    </subcellularLocation>
    <text evidence="4">Colocalizes with RAB11A on cytoplasmic vesicle membranes.</text>
</comment>
<dbReference type="Pfam" id="PF05276">
    <property type="entry name" value="SH3BP5"/>
    <property type="match status" value="1"/>
</dbReference>
<dbReference type="InterPro" id="IPR007940">
    <property type="entry name" value="SH3BP5"/>
</dbReference>
<comment type="domain">
    <text evidence="4">The N-terminal half of the protein mediates interaction with RAB11A and functions as guanine nucleotide exchange factor. Four long alpha-helices (interrupted by a central kink) assemble into coiled coils, giving rise to a 'V' shape.</text>
</comment>
<dbReference type="GO" id="GO:0017124">
    <property type="term" value="F:SH3 domain binding"/>
    <property type="evidence" value="ECO:0007669"/>
    <property type="project" value="UniProtKB-UniRule"/>
</dbReference>
<keyword evidence="8" id="KW-1185">Reference proteome</keyword>
<evidence type="ECO:0000256" key="1">
    <source>
        <dbReference type="ARBA" id="ARBA00007796"/>
    </source>
</evidence>
<evidence type="ECO:0000313" key="8">
    <source>
        <dbReference type="Proteomes" id="UP000694546"/>
    </source>
</evidence>
<feature type="region of interest" description="Disordered" evidence="6">
    <location>
        <begin position="1"/>
        <end position="60"/>
    </location>
</feature>
<comment type="function">
    <text evidence="4">Functions as guanine nucleotide exchange factor (GEF) for RAB11A.</text>
</comment>
<feature type="compositionally biased region" description="Basic residues" evidence="6">
    <location>
        <begin position="398"/>
        <end position="412"/>
    </location>
</feature>
<keyword evidence="4" id="KW-0963">Cytoplasm</keyword>
<evidence type="ECO:0000256" key="6">
    <source>
        <dbReference type="SAM" id="MobiDB-lite"/>
    </source>
</evidence>
<dbReference type="GO" id="GO:0005085">
    <property type="term" value="F:guanyl-nucleotide exchange factor activity"/>
    <property type="evidence" value="ECO:0007669"/>
    <property type="project" value="UniProtKB-UniRule"/>
</dbReference>
<protein>
    <recommendedName>
        <fullName evidence="4">SH3 domain-binding protein 5</fullName>
        <shortName evidence="4">SH3BP-5</shortName>
    </recommendedName>
</protein>
<name>A0A8C5ARS9_GADMO</name>
<dbReference type="GO" id="GO:0004860">
    <property type="term" value="F:protein kinase inhibitor activity"/>
    <property type="evidence" value="ECO:0007669"/>
    <property type="project" value="TreeGrafter"/>
</dbReference>
<dbReference type="Ensembl" id="ENSGMOT00000025548.1">
    <property type="protein sequence ID" value="ENSGMOP00000035977.1"/>
    <property type="gene ID" value="ENSGMOG00000026786.1"/>
</dbReference>
<feature type="coiled-coil region" evidence="5">
    <location>
        <begin position="184"/>
        <end position="232"/>
    </location>
</feature>
<comment type="subunit">
    <text evidence="4">Interacts with GDP-bound and nucleotide-free forms of RAB11A.</text>
</comment>
<evidence type="ECO:0000256" key="5">
    <source>
        <dbReference type="SAM" id="Coils"/>
    </source>
</evidence>